<dbReference type="Pfam" id="PF13116">
    <property type="entry name" value="YhdP"/>
    <property type="match status" value="1"/>
</dbReference>
<dbReference type="InterPro" id="IPR011836">
    <property type="entry name" value="YhdP"/>
</dbReference>
<feature type="domain" description="YhdP central" evidence="3">
    <location>
        <begin position="25"/>
        <end position="1356"/>
    </location>
</feature>
<organism evidence="4 5">
    <name type="scientific">Keguizhuia sedimenti</name>
    <dbReference type="NCBI Taxonomy" id="3064264"/>
    <lineage>
        <taxon>Bacteria</taxon>
        <taxon>Pseudomonadati</taxon>
        <taxon>Pseudomonadota</taxon>
        <taxon>Betaproteobacteria</taxon>
        <taxon>Burkholderiales</taxon>
        <taxon>Oxalobacteraceae</taxon>
        <taxon>Keguizhuia</taxon>
    </lineage>
</organism>
<feature type="compositionally biased region" description="Polar residues" evidence="1">
    <location>
        <begin position="810"/>
        <end position="828"/>
    </location>
</feature>
<evidence type="ECO:0000256" key="2">
    <source>
        <dbReference type="SAM" id="Phobius"/>
    </source>
</evidence>
<evidence type="ECO:0000259" key="3">
    <source>
        <dbReference type="Pfam" id="PF13116"/>
    </source>
</evidence>
<proteinExistence type="predicted"/>
<feature type="transmembrane region" description="Helical" evidence="2">
    <location>
        <begin position="21"/>
        <end position="46"/>
    </location>
</feature>
<feature type="region of interest" description="Disordered" evidence="1">
    <location>
        <begin position="810"/>
        <end position="831"/>
    </location>
</feature>
<dbReference type="RefSeq" id="WP_338435730.1">
    <property type="nucleotide sequence ID" value="NZ_JAUYVH010000002.1"/>
</dbReference>
<dbReference type="Proteomes" id="UP001225596">
    <property type="component" value="Unassembled WGS sequence"/>
</dbReference>
<keyword evidence="2" id="KW-1133">Transmembrane helix</keyword>
<accession>A0ABU1BLN3</accession>
<dbReference type="EMBL" id="JAUYVH010000002">
    <property type="protein sequence ID" value="MDQ9169797.1"/>
    <property type="molecule type" value="Genomic_DNA"/>
</dbReference>
<gene>
    <name evidence="4" type="ORF">Q8A64_05160</name>
</gene>
<protein>
    <submittedName>
        <fullName evidence="4">YhdP family protein</fullName>
    </submittedName>
</protein>
<name>A0ABU1BLN3_9BURK</name>
<evidence type="ECO:0000313" key="5">
    <source>
        <dbReference type="Proteomes" id="UP001225596"/>
    </source>
</evidence>
<dbReference type="NCBIfam" id="TIGR02099">
    <property type="entry name" value="YhdP family protein"/>
    <property type="match status" value="1"/>
</dbReference>
<keyword evidence="5" id="KW-1185">Reference proteome</keyword>
<keyword evidence="2" id="KW-0472">Membrane</keyword>
<dbReference type="PANTHER" id="PTHR38690">
    <property type="entry name" value="PROTEASE-RELATED"/>
    <property type="match status" value="1"/>
</dbReference>
<evidence type="ECO:0000313" key="4">
    <source>
        <dbReference type="EMBL" id="MDQ9169797.1"/>
    </source>
</evidence>
<sequence>MSWHALWEKRHGINAGTRRALKLLLTSALIVYFVFCALFLALRYLVLPNIDVYKPQVEQMATKAVGRKVSIATIHASWRGLNPHLTLTNVLIHNKQGEQALSLPKVAATVSWWSLTAADLRLETLEISRPDMDIERDKEGNIYVAGILVERQRDDEGKGLDWVLSQREIVIRDGWIRWNDAMRGVPELVLNKVDFVLHNQWRHHRFALKATPPEQLAAPVDIRADFVHPAFANKISDFKVWKGTLYADWRNTDLAVWKTYFDYPFEVQQGAGSVRAWLNFDHARIVDFTADLTLANVSARLRKDLQVLNLAQVKGRVSASEGQGKSSLLSFGTRGHAVSLTNFSFETTEGLKFPETTIKYVSVPPSGKTPEKNTLDAKTLDLHTVANFIGHLPLTATQLQMLADFAPRGYLRDFSAEWQGSYPDISAYKVKGQFAGLSLNAQAPRPARPKQGNTPAQAAVPGIPGFENLTGTIDANDQGGAFSLASSNVSLNLPGYFNDPVMPFDKLDMQAKWDLKDKAGVLLQIDSMNFVQEGASGSLKGKHWMPLVAQQGKPLGTVDLSARIATLDLNRIGRYLPMGTPEDLRHWLNGALQGGQAKDVAVTIKGDVADIPFHKQNLPDKLKGQFAIAGKIEKGILNYAPGHFGKDGKAPFWPLLEEINGSFSVERARLHIHAETAKTFNVQIADVNALIPDLLSPANVLEIDGKASGALQDFIGYVNNSPVTGWINDFTEETKTSGDAKLALKLQLPLHQMKEAKVQGSVQFMGNGIVLQTMLPLITGANGELAFHEKGFALNGIKANFLGGPAAVTGGTQRDGTTSVRVEGSMSSDGLRKAYPTPVMHRLLQQVVGGTRYNATINVKKQRPEIIVESGLQGIALNFPSPLRKAANESLPLKFELAGLPSDDALKLKDQIRLSLGNTIAANYEREKLIGKEASWKVLRGGIGVNVPAPQPDTGLVANVSLQSLNIDAWRAAVADITGAGEEVQKTPEPASANLGITQYIDPEAFAARATELYVMGKKLDNVIVGASHQNGSWQANIDSEQASGYVSWDESRSGRGLGRVRARLASLIIPQSAASDVSELLEGKSTTAPQIPALDIVAENFQLFGKKLGQLELTARNAAGPSGREWQINKLSLVNPDASFKAAGKWISGTNDTTNLTYALDITDAGKLLNRFGFANVLRGGKGKMDGDISWKGMPFAIDIPSLSGQLHLDMTAGQFLKVDPGAAKLLGVLSLQSLPRRLTLDFRDVFSEGFAFDGIVGTARISQGVLNTDNFKMRSLNAVVLMDGDIDISKEVQNLHVVVIPEINAGAASVVYGLVVNPVIGLGSFLAQLFLRDPLMRAFTMEYQISGSWKDPAITKLPRNVGRLNSVSPALSSQQNGSFGENG</sequence>
<dbReference type="InterPro" id="IPR025263">
    <property type="entry name" value="YhdP_central"/>
</dbReference>
<evidence type="ECO:0000256" key="1">
    <source>
        <dbReference type="SAM" id="MobiDB-lite"/>
    </source>
</evidence>
<dbReference type="PANTHER" id="PTHR38690:SF1">
    <property type="entry name" value="PROTEASE"/>
    <property type="match status" value="1"/>
</dbReference>
<comment type="caution">
    <text evidence="4">The sequence shown here is derived from an EMBL/GenBank/DDBJ whole genome shotgun (WGS) entry which is preliminary data.</text>
</comment>
<keyword evidence="2" id="KW-0812">Transmembrane</keyword>
<reference evidence="4 5" key="1">
    <citation type="submission" date="2023-08" db="EMBL/GenBank/DDBJ databases">
        <title>Oxalobacteraceae gen .nov., isolated from river sludge outside the plant.</title>
        <authorList>
            <person name="Zhao S.Y."/>
        </authorList>
    </citation>
    <scope>NUCLEOTIDE SEQUENCE [LARGE SCALE GENOMIC DNA]</scope>
    <source>
        <strain evidence="4 5">R-40</strain>
    </source>
</reference>